<sequence length="132" mass="14875">MKNKLLSVLVVGLIAGTSFIGGVLTNYTPDLDIVAKSQKAVEDFLAFPETAKYKNVKYHEIRETLDHGMLGYVCGDVLIFTNHDSDGFKRFVVKTYLHKDGRNVVSIPLIDSADEEFPNNDFNILWNKYCKA</sequence>
<dbReference type="AlphaFoldDB" id="A0A1B7JLH1"/>
<name>A0A1B7JLH1_9GAMM</name>
<evidence type="ECO:0000313" key="2">
    <source>
        <dbReference type="Proteomes" id="UP000078224"/>
    </source>
</evidence>
<dbReference type="PATRIC" id="fig|1354272.4.peg.3310"/>
<reference evidence="1 2" key="1">
    <citation type="submission" date="2016-04" db="EMBL/GenBank/DDBJ databases">
        <title>ATOL: Assembling a taxonomically balanced genome-scale reconstruction of the evolutionary history of the Enterobacteriaceae.</title>
        <authorList>
            <person name="Plunkett G.III."/>
            <person name="Neeno-Eckwall E.C."/>
            <person name="Glasner J.D."/>
            <person name="Perna N.T."/>
        </authorList>
    </citation>
    <scope>NUCLEOTIDE SEQUENCE [LARGE SCALE GENOMIC DNA]</scope>
    <source>
        <strain evidence="1 2">ATCC 35613</strain>
    </source>
</reference>
<accession>A0A1B7JLH1</accession>
<gene>
    <name evidence="1" type="ORF">M998_3242</name>
</gene>
<dbReference type="EMBL" id="LXEW01000046">
    <property type="protein sequence ID" value="OAT48741.1"/>
    <property type="molecule type" value="Genomic_DNA"/>
</dbReference>
<dbReference type="OrthoDB" id="6466668at2"/>
<protein>
    <submittedName>
        <fullName evidence="1">Uncharacterized protein</fullName>
    </submittedName>
</protein>
<proteinExistence type="predicted"/>
<comment type="caution">
    <text evidence="1">The sequence shown here is derived from an EMBL/GenBank/DDBJ whole genome shotgun (WGS) entry which is preliminary data.</text>
</comment>
<dbReference type="Proteomes" id="UP000078224">
    <property type="component" value="Unassembled WGS sequence"/>
</dbReference>
<dbReference type="RefSeq" id="WP_068909811.1">
    <property type="nucleotide sequence ID" value="NZ_LXEW01000046.1"/>
</dbReference>
<evidence type="ECO:0000313" key="1">
    <source>
        <dbReference type="EMBL" id="OAT48741.1"/>
    </source>
</evidence>
<keyword evidence="2" id="KW-1185">Reference proteome</keyword>
<organism evidence="1 2">
    <name type="scientific">Providencia heimbachae ATCC 35613</name>
    <dbReference type="NCBI Taxonomy" id="1354272"/>
    <lineage>
        <taxon>Bacteria</taxon>
        <taxon>Pseudomonadati</taxon>
        <taxon>Pseudomonadota</taxon>
        <taxon>Gammaproteobacteria</taxon>
        <taxon>Enterobacterales</taxon>
        <taxon>Morganellaceae</taxon>
        <taxon>Providencia</taxon>
    </lineage>
</organism>